<organism evidence="1 2">
    <name type="scientific">Laspinema palackyanum D2a</name>
    <dbReference type="NCBI Taxonomy" id="2953684"/>
    <lineage>
        <taxon>Bacteria</taxon>
        <taxon>Bacillati</taxon>
        <taxon>Cyanobacteriota</taxon>
        <taxon>Cyanophyceae</taxon>
        <taxon>Oscillatoriophycideae</taxon>
        <taxon>Oscillatoriales</taxon>
        <taxon>Laspinemataceae</taxon>
        <taxon>Laspinema</taxon>
        <taxon>Laspinema palackyanum</taxon>
    </lineage>
</organism>
<dbReference type="RefSeq" id="WP_368009205.1">
    <property type="nucleotide sequence ID" value="NZ_JAMXFF010000058.1"/>
</dbReference>
<comment type="caution">
    <text evidence="1">The sequence shown here is derived from an EMBL/GenBank/DDBJ whole genome shotgun (WGS) entry which is preliminary data.</text>
</comment>
<protein>
    <submittedName>
        <fullName evidence="1">Type II toxin-antitoxin system PrlF family antitoxin</fullName>
    </submittedName>
</protein>
<evidence type="ECO:0000313" key="2">
    <source>
        <dbReference type="Proteomes" id="UP001525890"/>
    </source>
</evidence>
<dbReference type="Pfam" id="PF15937">
    <property type="entry name" value="PrlF_antitoxin"/>
    <property type="match status" value="1"/>
</dbReference>
<reference evidence="1 2" key="1">
    <citation type="journal article" date="2022" name="Front. Microbiol.">
        <title>High genomic differentiation and limited gene flow indicate recent cryptic speciation within the genus Laspinema (cyanobacteria).</title>
        <authorList>
            <person name="Stanojkovic A."/>
            <person name="Skoupy S."/>
            <person name="Skaloud P."/>
            <person name="Dvorak P."/>
        </authorList>
    </citation>
    <scope>NUCLEOTIDE SEQUENCE [LARGE SCALE GENOMIC DNA]</scope>
    <source>
        <strain evidence="1 2">D2a</strain>
    </source>
</reference>
<dbReference type="EMBL" id="JAMXFF010000058">
    <property type="protein sequence ID" value="MCT7969758.1"/>
    <property type="molecule type" value="Genomic_DNA"/>
</dbReference>
<accession>A0ABT2MYC5</accession>
<name>A0ABT2MYC5_9CYAN</name>
<proteinExistence type="predicted"/>
<dbReference type="InterPro" id="IPR031848">
    <property type="entry name" value="PrlF_antitoxin"/>
</dbReference>
<dbReference type="Proteomes" id="UP001525890">
    <property type="component" value="Unassembled WGS sequence"/>
</dbReference>
<sequence length="112" mass="12712">MTPESIQRLESKLTDRYQTTVPQTVRNVLALKKQDKISYDILSTGQVLISRVDSEANKEDPVIEKFLAFLAQDLENNPQRLTTIDSDLMTRIQSLVEGMDTDLDAPLSEEDE</sequence>
<dbReference type="NCBIfam" id="NF007429">
    <property type="entry name" value="PRK09974.1"/>
    <property type="match status" value="1"/>
</dbReference>
<evidence type="ECO:0000313" key="1">
    <source>
        <dbReference type="EMBL" id="MCT7969758.1"/>
    </source>
</evidence>
<keyword evidence="2" id="KW-1185">Reference proteome</keyword>
<gene>
    <name evidence="1" type="ORF">NG799_25935</name>
</gene>